<evidence type="ECO:0000256" key="2">
    <source>
        <dbReference type="ARBA" id="ARBA00022676"/>
    </source>
</evidence>
<reference evidence="5" key="1">
    <citation type="submission" date="2021-02" db="EMBL/GenBank/DDBJ databases">
        <authorList>
            <person name="Dougan E. K."/>
            <person name="Rhodes N."/>
            <person name="Thang M."/>
            <person name="Chan C."/>
        </authorList>
    </citation>
    <scope>NUCLEOTIDE SEQUENCE</scope>
</reference>
<evidence type="ECO:0000313" key="5">
    <source>
        <dbReference type="EMBL" id="CAE8681191.1"/>
    </source>
</evidence>
<name>A0A813JGE0_POLGL</name>
<keyword evidence="2" id="KW-0328">Glycosyltransferase</keyword>
<gene>
    <name evidence="5" type="ORF">PGLA2088_LOCUS22311</name>
</gene>
<dbReference type="PANTHER" id="PTHR43179">
    <property type="entry name" value="RHAMNOSYLTRANSFERASE WBBL"/>
    <property type="match status" value="1"/>
</dbReference>
<evidence type="ECO:0000259" key="4">
    <source>
        <dbReference type="Pfam" id="PF00535"/>
    </source>
</evidence>
<organism evidence="5 6">
    <name type="scientific">Polarella glacialis</name>
    <name type="common">Dinoflagellate</name>
    <dbReference type="NCBI Taxonomy" id="89957"/>
    <lineage>
        <taxon>Eukaryota</taxon>
        <taxon>Sar</taxon>
        <taxon>Alveolata</taxon>
        <taxon>Dinophyceae</taxon>
        <taxon>Suessiales</taxon>
        <taxon>Suessiaceae</taxon>
        <taxon>Polarella</taxon>
    </lineage>
</organism>
<dbReference type="Proteomes" id="UP000626109">
    <property type="component" value="Unassembled WGS sequence"/>
</dbReference>
<dbReference type="GO" id="GO:0016757">
    <property type="term" value="F:glycosyltransferase activity"/>
    <property type="evidence" value="ECO:0007669"/>
    <property type="project" value="UniProtKB-KW"/>
</dbReference>
<comment type="similarity">
    <text evidence="1">Belongs to the glycosyltransferase 2 family.</text>
</comment>
<accession>A0A813JGE0</accession>
<dbReference type="EMBL" id="CAJNNW010025934">
    <property type="protein sequence ID" value="CAE8681191.1"/>
    <property type="molecule type" value="Genomic_DNA"/>
</dbReference>
<dbReference type="AlphaFoldDB" id="A0A813JGE0"/>
<evidence type="ECO:0000256" key="1">
    <source>
        <dbReference type="ARBA" id="ARBA00006739"/>
    </source>
</evidence>
<dbReference type="CDD" id="cd00761">
    <property type="entry name" value="Glyco_tranf_GTA_type"/>
    <property type="match status" value="1"/>
</dbReference>
<dbReference type="SUPFAM" id="SSF53448">
    <property type="entry name" value="Nucleotide-diphospho-sugar transferases"/>
    <property type="match status" value="1"/>
</dbReference>
<dbReference type="InterPro" id="IPR001173">
    <property type="entry name" value="Glyco_trans_2-like"/>
</dbReference>
<dbReference type="Pfam" id="PF00535">
    <property type="entry name" value="Glycos_transf_2"/>
    <property type="match status" value="1"/>
</dbReference>
<sequence length="611" mass="69500">MYRNMKHIYKRSRRWWHICSYLPGCLAQVLLSRIPLYDDHDLSTPVQNLNWQPMDMREVCKWTCRQPMQPQLPTPSGPCKWGLLVPICSRSSSEEDCFKKLTQFRDSLQRTCSETQHLMVHLGIDHGDTVYDTPKAKERLRGMFGDVGLPVEFHMFTAGYRGRLCWIWDRMAQAAVNKHAADFFVLFGDDIELRTEGWKQEIEQQFVAISKRYNLPFGIACVAFRDEAFPVFPTFPVLHRLHLEIFKRLFPKEFINQHGDPYLFEIYRRWGASEFAVTAALCNTVGGADDARYSKCGTGLPWRDSLLTTAIETLSAWLQVKLGTEHGRARFTCIDIVCPTYRCDVSRLKNISMLCASPEYKVSTQILFVVDKPDSSNLAQVKALEQWTANKHVRVYVNPQNLGASEARNAGHAQSFGDYVVFIDDDVVPEATLLDAYFGAVKRHPKARFWVGATKLPAPQTLMQHALAACRMTFFYDVAERMPNPPWGVTANLCVRGRTQNDVWFSNIFPKTGGGEDIDYCLRQKPSSTDRDSAVVAVPGAVVHHPFWTNILKQVAGWAAGDVKCLETLPHIIPSTQSQTGLRQFCVWHCCRHSTIPFFALGLWLKGSFAS</sequence>
<keyword evidence="3" id="KW-0808">Transferase</keyword>
<protein>
    <recommendedName>
        <fullName evidence="4">Glycosyltransferase 2-like domain-containing protein</fullName>
    </recommendedName>
</protein>
<evidence type="ECO:0000256" key="3">
    <source>
        <dbReference type="ARBA" id="ARBA00022679"/>
    </source>
</evidence>
<dbReference type="Gene3D" id="3.90.550.10">
    <property type="entry name" value="Spore Coat Polysaccharide Biosynthesis Protein SpsA, Chain A"/>
    <property type="match status" value="1"/>
</dbReference>
<comment type="caution">
    <text evidence="5">The sequence shown here is derived from an EMBL/GenBank/DDBJ whole genome shotgun (WGS) entry which is preliminary data.</text>
</comment>
<proteinExistence type="inferred from homology"/>
<feature type="domain" description="Glycosyltransferase 2-like" evidence="4">
    <location>
        <begin position="364"/>
        <end position="450"/>
    </location>
</feature>
<dbReference type="InterPro" id="IPR029044">
    <property type="entry name" value="Nucleotide-diphossugar_trans"/>
</dbReference>
<evidence type="ECO:0000313" key="6">
    <source>
        <dbReference type="Proteomes" id="UP000626109"/>
    </source>
</evidence>
<dbReference type="PANTHER" id="PTHR43179:SF12">
    <property type="entry name" value="GALACTOFURANOSYLTRANSFERASE GLFT2"/>
    <property type="match status" value="1"/>
</dbReference>